<comment type="caution">
    <text evidence="2">The sequence shown here is derived from an EMBL/GenBank/DDBJ whole genome shotgun (WGS) entry which is preliminary data.</text>
</comment>
<sequence length="113" mass="11534">MSKGPGPGGSAASSAPPAATAQVLQAQPEKPQHYTLAQTGSNLLGPVPASSTVTNLWSGRGAGNSVPASELGWQELGLEYTLLRVGLGGPSVPQTVKPQDQALGEREVHYMTS</sequence>
<protein>
    <submittedName>
        <fullName evidence="2">Uncharacterized protein</fullName>
    </submittedName>
</protein>
<reference evidence="2 3" key="1">
    <citation type="journal article" date="2023" name="bioRxiv">
        <title>Conserved and derived expression patterns and positive selection on dental genes reveal complex evolutionary context of ever-growing rodent molars.</title>
        <authorList>
            <person name="Calamari Z.T."/>
            <person name="Song A."/>
            <person name="Cohen E."/>
            <person name="Akter M."/>
            <person name="Roy R.D."/>
            <person name="Hallikas O."/>
            <person name="Christensen M.M."/>
            <person name="Li P."/>
            <person name="Marangoni P."/>
            <person name="Jernvall J."/>
            <person name="Klein O.D."/>
        </authorList>
    </citation>
    <scope>NUCLEOTIDE SEQUENCE [LARGE SCALE GENOMIC DNA]</scope>
    <source>
        <strain evidence="2">V071</strain>
    </source>
</reference>
<gene>
    <name evidence="2" type="ORF">U0070_027157</name>
</gene>
<accession>A0AAW0HTG8</accession>
<dbReference type="Proteomes" id="UP001488838">
    <property type="component" value="Unassembled WGS sequence"/>
</dbReference>
<feature type="region of interest" description="Disordered" evidence="1">
    <location>
        <begin position="1"/>
        <end position="27"/>
    </location>
</feature>
<name>A0AAW0HTG8_MYOGA</name>
<proteinExistence type="predicted"/>
<dbReference type="AlphaFoldDB" id="A0AAW0HTG8"/>
<keyword evidence="3" id="KW-1185">Reference proteome</keyword>
<evidence type="ECO:0000256" key="1">
    <source>
        <dbReference type="SAM" id="MobiDB-lite"/>
    </source>
</evidence>
<organism evidence="2 3">
    <name type="scientific">Myodes glareolus</name>
    <name type="common">Bank vole</name>
    <name type="synonym">Clethrionomys glareolus</name>
    <dbReference type="NCBI Taxonomy" id="447135"/>
    <lineage>
        <taxon>Eukaryota</taxon>
        <taxon>Metazoa</taxon>
        <taxon>Chordata</taxon>
        <taxon>Craniata</taxon>
        <taxon>Vertebrata</taxon>
        <taxon>Euteleostomi</taxon>
        <taxon>Mammalia</taxon>
        <taxon>Eutheria</taxon>
        <taxon>Euarchontoglires</taxon>
        <taxon>Glires</taxon>
        <taxon>Rodentia</taxon>
        <taxon>Myomorpha</taxon>
        <taxon>Muroidea</taxon>
        <taxon>Cricetidae</taxon>
        <taxon>Arvicolinae</taxon>
        <taxon>Myodes</taxon>
    </lineage>
</organism>
<evidence type="ECO:0000313" key="3">
    <source>
        <dbReference type="Proteomes" id="UP001488838"/>
    </source>
</evidence>
<dbReference type="EMBL" id="JBBHLL010000344">
    <property type="protein sequence ID" value="KAK7805318.1"/>
    <property type="molecule type" value="Genomic_DNA"/>
</dbReference>
<evidence type="ECO:0000313" key="2">
    <source>
        <dbReference type="EMBL" id="KAK7805318.1"/>
    </source>
</evidence>
<feature type="compositionally biased region" description="Low complexity" evidence="1">
    <location>
        <begin position="10"/>
        <end position="19"/>
    </location>
</feature>